<evidence type="ECO:0000256" key="5">
    <source>
        <dbReference type="SAM" id="SignalP"/>
    </source>
</evidence>
<gene>
    <name evidence="7" type="ORF">RAK27_16340</name>
</gene>
<dbReference type="GO" id="GO:0030313">
    <property type="term" value="C:cell envelope"/>
    <property type="evidence" value="ECO:0007669"/>
    <property type="project" value="UniProtKB-SubCell"/>
</dbReference>
<evidence type="ECO:0000256" key="2">
    <source>
        <dbReference type="ARBA" id="ARBA00010333"/>
    </source>
</evidence>
<dbReference type="EMBL" id="JAVBVO010000005">
    <property type="protein sequence ID" value="MDZ5760208.1"/>
    <property type="molecule type" value="Genomic_DNA"/>
</dbReference>
<dbReference type="SMART" id="SM00062">
    <property type="entry name" value="PBPb"/>
    <property type="match status" value="1"/>
</dbReference>
<dbReference type="AlphaFoldDB" id="A0AAW9JXA4"/>
<organism evidence="7 8">
    <name type="scientific">Carnobacterium maltaromaticum</name>
    <name type="common">Carnobacterium piscicola</name>
    <dbReference type="NCBI Taxonomy" id="2751"/>
    <lineage>
        <taxon>Bacteria</taxon>
        <taxon>Bacillati</taxon>
        <taxon>Bacillota</taxon>
        <taxon>Bacilli</taxon>
        <taxon>Lactobacillales</taxon>
        <taxon>Carnobacteriaceae</taxon>
        <taxon>Carnobacterium</taxon>
    </lineage>
</organism>
<dbReference type="Proteomes" id="UP001290462">
    <property type="component" value="Unassembled WGS sequence"/>
</dbReference>
<evidence type="ECO:0000256" key="1">
    <source>
        <dbReference type="ARBA" id="ARBA00004196"/>
    </source>
</evidence>
<evidence type="ECO:0000256" key="4">
    <source>
        <dbReference type="RuleBase" id="RU003744"/>
    </source>
</evidence>
<dbReference type="GeneID" id="83606414"/>
<evidence type="ECO:0000256" key="3">
    <source>
        <dbReference type="ARBA" id="ARBA00022729"/>
    </source>
</evidence>
<comment type="caution">
    <text evidence="7">The sequence shown here is derived from an EMBL/GenBank/DDBJ whole genome shotgun (WGS) entry which is preliminary data.</text>
</comment>
<feature type="chain" id="PRO_5043802005" evidence="5">
    <location>
        <begin position="19"/>
        <end position="273"/>
    </location>
</feature>
<reference evidence="7" key="1">
    <citation type="submission" date="2023-08" db="EMBL/GenBank/DDBJ databases">
        <title>Genomic characterization of piscicolin 126 produced by Carnobacterium maltaromaticum CM22 strain isolated from salmon (Salmo salar).</title>
        <authorList>
            <person name="Gonzalez-Gragera E."/>
            <person name="Garcia-Lopez J.D."/>
            <person name="Teso-Perez C."/>
            <person name="Gimenez-Hernandez I."/>
            <person name="Peralta-Sanchez J.M."/>
            <person name="Valdivia E."/>
            <person name="Montalban-Lopez M."/>
            <person name="Martin-Platero A.M."/>
            <person name="Banos A."/>
            <person name="Martinez-Bueno M."/>
        </authorList>
    </citation>
    <scope>NUCLEOTIDE SEQUENCE</scope>
    <source>
        <strain evidence="7">CM22</strain>
    </source>
</reference>
<evidence type="ECO:0000313" key="8">
    <source>
        <dbReference type="Proteomes" id="UP001290462"/>
    </source>
</evidence>
<dbReference type="PROSITE" id="PS51257">
    <property type="entry name" value="PROKAR_LIPOPROTEIN"/>
    <property type="match status" value="1"/>
</dbReference>
<dbReference type="Pfam" id="PF00497">
    <property type="entry name" value="SBP_bac_3"/>
    <property type="match status" value="1"/>
</dbReference>
<dbReference type="InterPro" id="IPR018313">
    <property type="entry name" value="SBP_3_CS"/>
</dbReference>
<protein>
    <submittedName>
        <fullName evidence="7">Amino acid ABC transporter substrate-binding protein</fullName>
    </submittedName>
</protein>
<dbReference type="RefSeq" id="WP_015076084.1">
    <property type="nucleotide sequence ID" value="NZ_BJOJ01000003.1"/>
</dbReference>
<proteinExistence type="inferred from homology"/>
<comment type="subcellular location">
    <subcellularLocation>
        <location evidence="1">Cell envelope</location>
    </subcellularLocation>
</comment>
<evidence type="ECO:0000259" key="6">
    <source>
        <dbReference type="SMART" id="SM00062"/>
    </source>
</evidence>
<dbReference type="PROSITE" id="PS01039">
    <property type="entry name" value="SBP_BACTERIAL_3"/>
    <property type="match status" value="1"/>
</dbReference>
<dbReference type="CDD" id="cd00996">
    <property type="entry name" value="PBP2_AatB_like"/>
    <property type="match status" value="1"/>
</dbReference>
<dbReference type="PANTHER" id="PTHR35936">
    <property type="entry name" value="MEMBRANE-BOUND LYTIC MUREIN TRANSGLYCOSYLASE F"/>
    <property type="match status" value="1"/>
</dbReference>
<dbReference type="InterPro" id="IPR001638">
    <property type="entry name" value="Solute-binding_3/MltF_N"/>
</dbReference>
<sequence>MKKLQMILVIAGVFILVAACGKSGAGNKKEAKEQDSYSQIEKNGKLVVGLDDTFAPMSYRDNNGDIVGFDVDLAKAVGEKLDLKLEFQAIDWAMKETELNAGNIDLIWNGYTITPERKEKVAFSTPYLDNSQAIIVLKDSEIQKKSDLKGKTVTAQQSSSAVDAVKNDSEVTLTDLKTGDLVQYPSNNDVFNDLEAKRSEAAVADEVLARYYISLKGAEKYRILTENFGKEEYGVGMRKADKQLKEKIDQALAELKTDGTYDKIYATWFGKEK</sequence>
<dbReference type="SUPFAM" id="SSF53850">
    <property type="entry name" value="Periplasmic binding protein-like II"/>
    <property type="match status" value="1"/>
</dbReference>
<evidence type="ECO:0000313" key="7">
    <source>
        <dbReference type="EMBL" id="MDZ5760208.1"/>
    </source>
</evidence>
<dbReference type="Gene3D" id="3.40.190.10">
    <property type="entry name" value="Periplasmic binding protein-like II"/>
    <property type="match status" value="2"/>
</dbReference>
<keyword evidence="3 5" id="KW-0732">Signal</keyword>
<comment type="similarity">
    <text evidence="2 4">Belongs to the bacterial solute-binding protein 3 family.</text>
</comment>
<feature type="domain" description="Solute-binding protein family 3/N-terminal" evidence="6">
    <location>
        <begin position="45"/>
        <end position="272"/>
    </location>
</feature>
<name>A0AAW9JXA4_CARML</name>
<accession>A0AAW9JXA4</accession>
<feature type="signal peptide" evidence="5">
    <location>
        <begin position="1"/>
        <end position="18"/>
    </location>
</feature>
<dbReference type="PANTHER" id="PTHR35936:SF34">
    <property type="entry name" value="ABC TRANSPORTER EXTRACELLULAR-BINDING PROTEIN YCKB-RELATED"/>
    <property type="match status" value="1"/>
</dbReference>